<dbReference type="PROSITE" id="PS51318">
    <property type="entry name" value="TAT"/>
    <property type="match status" value="1"/>
</dbReference>
<dbReference type="SUPFAM" id="SSF54909">
    <property type="entry name" value="Dimeric alpha+beta barrel"/>
    <property type="match status" value="1"/>
</dbReference>
<evidence type="ECO:0000256" key="4">
    <source>
        <dbReference type="ARBA" id="ARBA00022723"/>
    </source>
</evidence>
<evidence type="ECO:0000256" key="5">
    <source>
        <dbReference type="ARBA" id="ARBA00022729"/>
    </source>
</evidence>
<organism evidence="16 17">
    <name type="scientific">Streptomyces silvisoli</name>
    <dbReference type="NCBI Taxonomy" id="3034235"/>
    <lineage>
        <taxon>Bacteria</taxon>
        <taxon>Bacillati</taxon>
        <taxon>Actinomycetota</taxon>
        <taxon>Actinomycetes</taxon>
        <taxon>Kitasatosporales</taxon>
        <taxon>Streptomycetaceae</taxon>
        <taxon>Streptomyces</taxon>
    </lineage>
</organism>
<comment type="function">
    <text evidence="13">Involved in the recovery of exogenous heme iron. Extracts iron from heme while preserving the protoporphyrin ring intact.</text>
</comment>
<evidence type="ECO:0000256" key="2">
    <source>
        <dbReference type="ARBA" id="ARBA00022559"/>
    </source>
</evidence>
<comment type="caution">
    <text evidence="16">The sequence shown here is derived from an EMBL/GenBank/DDBJ whole genome shotgun (WGS) entry which is preliminary data.</text>
</comment>
<evidence type="ECO:0000256" key="6">
    <source>
        <dbReference type="ARBA" id="ARBA00023002"/>
    </source>
</evidence>
<accession>A0ABT5ZP62</accession>
<keyword evidence="4 13" id="KW-0479">Metal-binding</keyword>
<keyword evidence="2 13" id="KW-0575">Peroxidase</keyword>
<evidence type="ECO:0000259" key="15">
    <source>
        <dbReference type="Pfam" id="PF20628"/>
    </source>
</evidence>
<dbReference type="EMBL" id="JARJBC010000013">
    <property type="protein sequence ID" value="MDF3291616.1"/>
    <property type="molecule type" value="Genomic_DNA"/>
</dbReference>
<gene>
    <name evidence="16" type="primary">efeB</name>
    <name evidence="16" type="ORF">P3G67_20770</name>
</gene>
<reference evidence="16 17" key="1">
    <citation type="submission" date="2023-03" db="EMBL/GenBank/DDBJ databases">
        <title>Draft genome sequence of Streptomyces sp. RB6PN23 isolated from peat swamp forest in Thailand.</title>
        <authorList>
            <person name="Klaysubun C."/>
            <person name="Duangmal K."/>
        </authorList>
    </citation>
    <scope>NUCLEOTIDE SEQUENCE [LARGE SCALE GENOMIC DNA]</scope>
    <source>
        <strain evidence="16 17">RB6PN23</strain>
    </source>
</reference>
<dbReference type="InterPro" id="IPR048327">
    <property type="entry name" value="Dyp_perox_N"/>
</dbReference>
<evidence type="ECO:0000256" key="13">
    <source>
        <dbReference type="RuleBase" id="RU365017"/>
    </source>
</evidence>
<proteinExistence type="inferred from homology"/>
<keyword evidence="8" id="KW-0456">Lyase</keyword>
<evidence type="ECO:0000256" key="8">
    <source>
        <dbReference type="ARBA" id="ARBA00023239"/>
    </source>
</evidence>
<dbReference type="PROSITE" id="PS51404">
    <property type="entry name" value="DYP_PEROXIDASE"/>
    <property type="match status" value="1"/>
</dbReference>
<dbReference type="Pfam" id="PF04261">
    <property type="entry name" value="Dyp_perox_N"/>
    <property type="match status" value="1"/>
</dbReference>
<comment type="cofactor">
    <cofactor evidence="13">
        <name>heme b</name>
        <dbReference type="ChEBI" id="CHEBI:60344"/>
    </cofactor>
    <text evidence="13">Binds 1 heme b (iron(II)-protoporphyrin IX) group non-covalently per subunit.</text>
</comment>
<evidence type="ECO:0000313" key="17">
    <source>
        <dbReference type="Proteomes" id="UP001216579"/>
    </source>
</evidence>
<name>A0ABT5ZP62_9ACTN</name>
<evidence type="ECO:0000256" key="7">
    <source>
        <dbReference type="ARBA" id="ARBA00023004"/>
    </source>
</evidence>
<dbReference type="Pfam" id="PF20628">
    <property type="entry name" value="Dyp_perox_C"/>
    <property type="match status" value="1"/>
</dbReference>
<comment type="similarity">
    <text evidence="9 13">Belongs to the DyP-type peroxidase family.</text>
</comment>
<keyword evidence="3 13" id="KW-0349">Heme</keyword>
<dbReference type="InterPro" id="IPR006314">
    <property type="entry name" value="Dyp_peroxidase"/>
</dbReference>
<dbReference type="InterPro" id="IPR048328">
    <property type="entry name" value="Dyp_perox_C"/>
</dbReference>
<dbReference type="RefSeq" id="WP_276094796.1">
    <property type="nucleotide sequence ID" value="NZ_JARJBC010000013.1"/>
</dbReference>
<evidence type="ECO:0000259" key="14">
    <source>
        <dbReference type="Pfam" id="PF04261"/>
    </source>
</evidence>
<feature type="domain" description="Dyp-type peroxidase N-terminal" evidence="14">
    <location>
        <begin position="72"/>
        <end position="224"/>
    </location>
</feature>
<dbReference type="Proteomes" id="UP001216579">
    <property type="component" value="Unassembled WGS sequence"/>
</dbReference>
<keyword evidence="7 13" id="KW-0408">Iron</keyword>
<protein>
    <recommendedName>
        <fullName evidence="10 13">Deferrochelatase</fullName>
        <ecNumber evidence="13">1.11.1.-</ecNumber>
    </recommendedName>
    <alternativeName>
        <fullName evidence="11 13">Peroxidase EfeB</fullName>
    </alternativeName>
</protein>
<dbReference type="InterPro" id="IPR006313">
    <property type="entry name" value="EfeB/EfeN"/>
</dbReference>
<sequence length="430" mass="45277">MNAPHTPAPGGCPMAAGQAEPLRRRSFLRGATLGATVGAAVGAGALAGAVTAAAEPGLGPSGRRIPFHGPHQAGITTPQQVAASFVAFTVIGLDRRGLLGLFQTLTDRIRALTAGGPVPATDLASPPSDSATLGPVLPADGLTVTVGVGASLFDGRYGLAARKPAKLVPMPVFPDDDLVGSRELHGDIMLQICADSRDTVMHALRDITRHTRGAMQASWKIDGFHAAPRPSGTPRNQLGFKDGIANPDVGDGSVADAVLWTHGGSSGEPAWVEGGSYQVVRIIRMLVEFWDRVSLHEQENMIGRRRDSGAPLDGTRESDPPDYHADPLGLLTPMNAHIRLANPRTQATANQQILRRAYNYERGLDLDGNLDVGLVFCCYQQDVARQFQAVQHRLAGEPLVDYISPTGGGYFFALPGVTGPDDHLGSALLA</sequence>
<evidence type="ECO:0000256" key="11">
    <source>
        <dbReference type="ARBA" id="ARBA00033775"/>
    </source>
</evidence>
<evidence type="ECO:0000313" key="16">
    <source>
        <dbReference type="EMBL" id="MDF3291616.1"/>
    </source>
</evidence>
<keyword evidence="5" id="KW-0732">Signal</keyword>
<dbReference type="InterPro" id="IPR006311">
    <property type="entry name" value="TAT_signal"/>
</dbReference>
<keyword evidence="6 13" id="KW-0560">Oxidoreductase</keyword>
<evidence type="ECO:0000256" key="9">
    <source>
        <dbReference type="ARBA" id="ARBA00025737"/>
    </source>
</evidence>
<comment type="catalytic activity">
    <reaction evidence="12">
        <text>heme b + 2 H(+) = protoporphyrin IX + Fe(2+)</text>
        <dbReference type="Rhea" id="RHEA:22584"/>
        <dbReference type="ChEBI" id="CHEBI:15378"/>
        <dbReference type="ChEBI" id="CHEBI:29033"/>
        <dbReference type="ChEBI" id="CHEBI:57306"/>
        <dbReference type="ChEBI" id="CHEBI:60344"/>
        <dbReference type="EC" id="4.98.1.1"/>
    </reaction>
    <physiologicalReaction direction="left-to-right" evidence="12">
        <dbReference type="Rhea" id="RHEA:22585"/>
    </physiologicalReaction>
</comment>
<dbReference type="NCBIfam" id="TIGR01413">
    <property type="entry name" value="Dyp_perox_fam"/>
    <property type="match status" value="1"/>
</dbReference>
<dbReference type="NCBIfam" id="TIGR01412">
    <property type="entry name" value="tat_substr_1"/>
    <property type="match status" value="1"/>
</dbReference>
<evidence type="ECO:0000256" key="12">
    <source>
        <dbReference type="ARBA" id="ARBA00048856"/>
    </source>
</evidence>
<comment type="subcellular location">
    <subcellularLocation>
        <location evidence="1">Cell envelope</location>
    </subcellularLocation>
</comment>
<keyword evidence="17" id="KW-1185">Reference proteome</keyword>
<feature type="domain" description="Dyp-type peroxidase C-terminal" evidence="15">
    <location>
        <begin position="233"/>
        <end position="417"/>
    </location>
</feature>
<dbReference type="PANTHER" id="PTHR30521:SF4">
    <property type="entry name" value="DEFERROCHELATASE"/>
    <property type="match status" value="1"/>
</dbReference>
<evidence type="ECO:0000256" key="10">
    <source>
        <dbReference type="ARBA" id="ARBA00033771"/>
    </source>
</evidence>
<evidence type="ECO:0000256" key="3">
    <source>
        <dbReference type="ARBA" id="ARBA00022617"/>
    </source>
</evidence>
<dbReference type="EC" id="1.11.1.-" evidence="13"/>
<dbReference type="PANTHER" id="PTHR30521">
    <property type="entry name" value="DEFERROCHELATASE/PEROXIDASE"/>
    <property type="match status" value="1"/>
</dbReference>
<dbReference type="InterPro" id="IPR011008">
    <property type="entry name" value="Dimeric_a/b-barrel"/>
</dbReference>
<evidence type="ECO:0000256" key="1">
    <source>
        <dbReference type="ARBA" id="ARBA00004196"/>
    </source>
</evidence>